<sequence>MAMASVVCRLSRRFVLKHTGILTRNTGVKYTETKGLILFRNAVSTSSGAILPKPVKQELCRPAGRARYLCARGRRRR</sequence>
<comment type="caution">
    <text evidence="1">The sequence shown here is derived from an EMBL/GenBank/DDBJ whole genome shotgun (WGS) entry which is preliminary data.</text>
</comment>
<dbReference type="EMBL" id="JAINUF010000004">
    <property type="protein sequence ID" value="KAJ8363316.1"/>
    <property type="molecule type" value="Genomic_DNA"/>
</dbReference>
<dbReference type="AlphaFoldDB" id="A0A9Q1FP53"/>
<gene>
    <name evidence="1" type="ORF">SKAU_G00121470</name>
</gene>
<proteinExistence type="predicted"/>
<evidence type="ECO:0000313" key="2">
    <source>
        <dbReference type="Proteomes" id="UP001152622"/>
    </source>
</evidence>
<name>A0A9Q1FP53_SYNKA</name>
<organism evidence="1 2">
    <name type="scientific">Synaphobranchus kaupii</name>
    <name type="common">Kaup's arrowtooth eel</name>
    <dbReference type="NCBI Taxonomy" id="118154"/>
    <lineage>
        <taxon>Eukaryota</taxon>
        <taxon>Metazoa</taxon>
        <taxon>Chordata</taxon>
        <taxon>Craniata</taxon>
        <taxon>Vertebrata</taxon>
        <taxon>Euteleostomi</taxon>
        <taxon>Actinopterygii</taxon>
        <taxon>Neopterygii</taxon>
        <taxon>Teleostei</taxon>
        <taxon>Anguilliformes</taxon>
        <taxon>Synaphobranchidae</taxon>
        <taxon>Synaphobranchus</taxon>
    </lineage>
</organism>
<evidence type="ECO:0000313" key="1">
    <source>
        <dbReference type="EMBL" id="KAJ8363316.1"/>
    </source>
</evidence>
<reference evidence="1" key="1">
    <citation type="journal article" date="2023" name="Science">
        <title>Genome structures resolve the early diversification of teleost fishes.</title>
        <authorList>
            <person name="Parey E."/>
            <person name="Louis A."/>
            <person name="Montfort J."/>
            <person name="Bouchez O."/>
            <person name="Roques C."/>
            <person name="Iampietro C."/>
            <person name="Lluch J."/>
            <person name="Castinel A."/>
            <person name="Donnadieu C."/>
            <person name="Desvignes T."/>
            <person name="Floi Bucao C."/>
            <person name="Jouanno E."/>
            <person name="Wen M."/>
            <person name="Mejri S."/>
            <person name="Dirks R."/>
            <person name="Jansen H."/>
            <person name="Henkel C."/>
            <person name="Chen W.J."/>
            <person name="Zahm M."/>
            <person name="Cabau C."/>
            <person name="Klopp C."/>
            <person name="Thompson A.W."/>
            <person name="Robinson-Rechavi M."/>
            <person name="Braasch I."/>
            <person name="Lecointre G."/>
            <person name="Bobe J."/>
            <person name="Postlethwait J.H."/>
            <person name="Berthelot C."/>
            <person name="Roest Crollius H."/>
            <person name="Guiguen Y."/>
        </authorList>
    </citation>
    <scope>NUCLEOTIDE SEQUENCE</scope>
    <source>
        <strain evidence="1">WJC10195</strain>
    </source>
</reference>
<dbReference type="Proteomes" id="UP001152622">
    <property type="component" value="Chromosome 4"/>
</dbReference>
<accession>A0A9Q1FP53</accession>
<protein>
    <submittedName>
        <fullName evidence="1">Uncharacterized protein</fullName>
    </submittedName>
</protein>
<keyword evidence="2" id="KW-1185">Reference proteome</keyword>